<dbReference type="SFLD" id="SFLDG01387">
    <property type="entry name" value="BtrN-like_SPASM_domain_contain"/>
    <property type="match status" value="1"/>
</dbReference>
<dbReference type="PANTHER" id="PTHR11228">
    <property type="entry name" value="RADICAL SAM DOMAIN PROTEIN"/>
    <property type="match status" value="1"/>
</dbReference>
<dbReference type="Proteomes" id="UP000179243">
    <property type="component" value="Unassembled WGS sequence"/>
</dbReference>
<dbReference type="SFLD" id="SFLDS00029">
    <property type="entry name" value="Radical_SAM"/>
    <property type="match status" value="1"/>
</dbReference>
<feature type="domain" description="Radical SAM core" evidence="7">
    <location>
        <begin position="20"/>
        <end position="236"/>
    </location>
</feature>
<evidence type="ECO:0000313" key="8">
    <source>
        <dbReference type="EMBL" id="OGK01302.1"/>
    </source>
</evidence>
<dbReference type="Pfam" id="PF13186">
    <property type="entry name" value="SPASM"/>
    <property type="match status" value="1"/>
</dbReference>
<evidence type="ECO:0000256" key="6">
    <source>
        <dbReference type="ARBA" id="ARBA00023014"/>
    </source>
</evidence>
<dbReference type="InterPro" id="IPR034391">
    <property type="entry name" value="AdoMet-like_SPASM_containing"/>
</dbReference>
<dbReference type="CDD" id="cd21109">
    <property type="entry name" value="SPASM"/>
    <property type="match status" value="1"/>
</dbReference>
<dbReference type="InterPro" id="IPR013785">
    <property type="entry name" value="Aldolase_TIM"/>
</dbReference>
<comment type="cofactor">
    <cofactor evidence="1">
        <name>[4Fe-4S] cluster</name>
        <dbReference type="ChEBI" id="CHEBI:49883"/>
    </cofactor>
</comment>
<dbReference type="GO" id="GO:0046872">
    <property type="term" value="F:metal ion binding"/>
    <property type="evidence" value="ECO:0007669"/>
    <property type="project" value="UniProtKB-KW"/>
</dbReference>
<dbReference type="AlphaFoldDB" id="A0A1F7F414"/>
<dbReference type="PROSITE" id="PS51918">
    <property type="entry name" value="RADICAL_SAM"/>
    <property type="match status" value="1"/>
</dbReference>
<keyword evidence="2" id="KW-0004">4Fe-4S</keyword>
<keyword evidence="6" id="KW-0411">Iron-sulfur</keyword>
<dbReference type="InterPro" id="IPR050377">
    <property type="entry name" value="Radical_SAM_PqqE_MftC-like"/>
</dbReference>
<comment type="caution">
    <text evidence="8">The sequence shown here is derived from an EMBL/GenBank/DDBJ whole genome shotgun (WGS) entry which is preliminary data.</text>
</comment>
<gene>
    <name evidence="8" type="ORF">A2519_12930</name>
</gene>
<dbReference type="Pfam" id="PF04055">
    <property type="entry name" value="Radical_SAM"/>
    <property type="match status" value="1"/>
</dbReference>
<dbReference type="SFLD" id="SFLDG01067">
    <property type="entry name" value="SPASM/twitch_domain_containing"/>
    <property type="match status" value="1"/>
</dbReference>
<dbReference type="Gene3D" id="3.20.20.70">
    <property type="entry name" value="Aldolase class I"/>
    <property type="match status" value="1"/>
</dbReference>
<dbReference type="InterPro" id="IPR058240">
    <property type="entry name" value="rSAM_sf"/>
</dbReference>
<name>A0A1F7F414_UNCRA</name>
<dbReference type="InterPro" id="IPR023885">
    <property type="entry name" value="4Fe4S-binding_SPASM_dom"/>
</dbReference>
<keyword evidence="3" id="KW-0949">S-adenosyl-L-methionine</keyword>
<evidence type="ECO:0000256" key="1">
    <source>
        <dbReference type="ARBA" id="ARBA00001966"/>
    </source>
</evidence>
<evidence type="ECO:0000256" key="5">
    <source>
        <dbReference type="ARBA" id="ARBA00023004"/>
    </source>
</evidence>
<dbReference type="PANTHER" id="PTHR11228:SF7">
    <property type="entry name" value="PQQA PEPTIDE CYCLASE"/>
    <property type="match status" value="1"/>
</dbReference>
<evidence type="ECO:0000313" key="9">
    <source>
        <dbReference type="Proteomes" id="UP000179243"/>
    </source>
</evidence>
<evidence type="ECO:0000259" key="7">
    <source>
        <dbReference type="PROSITE" id="PS51918"/>
    </source>
</evidence>
<organism evidence="8 9">
    <name type="scientific">Candidatus Raymondbacteria bacterium RIFOXYD12_FULL_49_13</name>
    <dbReference type="NCBI Taxonomy" id="1817890"/>
    <lineage>
        <taxon>Bacteria</taxon>
        <taxon>Raymondiibacteriota</taxon>
    </lineage>
</organism>
<dbReference type="CDD" id="cd01335">
    <property type="entry name" value="Radical_SAM"/>
    <property type="match status" value="1"/>
</dbReference>
<sequence>MLGDRIMGALHAFFRTERVWNSPLAVNVEPTTGCGLSCAMCFCKKDQAASRFMEERVFQLIIKKLKPDVVEFSGAGEPFQHPDLAEFIKYADNFSVDSIVQTNLNCGAGPLAAALDAGLAGLKVSVDSADPGRYALIRRKGSLDQVAANLDFIRSRPGPKPRLSLESVLINQNMGDCGGIVDFAHRHGVASVNFHAIQTVGMNEETRKELIDDFNFPGLRLSLAAALARAQDLGVQTNIQKLLDDFNTIVDIYNRNENISRSASCTLPWMHLFVAVDGNVSPCFSLHCHTGVASGNILENSRDQILNGPAIACIRRGFRNKRVAKVCKECNPPQLSSIFFRKD</sequence>
<evidence type="ECO:0000256" key="4">
    <source>
        <dbReference type="ARBA" id="ARBA00022723"/>
    </source>
</evidence>
<dbReference type="GO" id="GO:0051536">
    <property type="term" value="F:iron-sulfur cluster binding"/>
    <property type="evidence" value="ECO:0007669"/>
    <property type="project" value="UniProtKB-KW"/>
</dbReference>
<evidence type="ECO:0000256" key="3">
    <source>
        <dbReference type="ARBA" id="ARBA00022691"/>
    </source>
</evidence>
<keyword evidence="4" id="KW-0479">Metal-binding</keyword>
<dbReference type="SUPFAM" id="SSF102114">
    <property type="entry name" value="Radical SAM enzymes"/>
    <property type="match status" value="1"/>
</dbReference>
<reference evidence="8 9" key="1">
    <citation type="journal article" date="2016" name="Nat. Commun.">
        <title>Thousands of microbial genomes shed light on interconnected biogeochemical processes in an aquifer system.</title>
        <authorList>
            <person name="Anantharaman K."/>
            <person name="Brown C.T."/>
            <person name="Hug L.A."/>
            <person name="Sharon I."/>
            <person name="Castelle C.J."/>
            <person name="Probst A.J."/>
            <person name="Thomas B.C."/>
            <person name="Singh A."/>
            <person name="Wilkins M.J."/>
            <person name="Karaoz U."/>
            <person name="Brodie E.L."/>
            <person name="Williams K.H."/>
            <person name="Hubbard S.S."/>
            <person name="Banfield J.F."/>
        </authorList>
    </citation>
    <scope>NUCLEOTIDE SEQUENCE [LARGE SCALE GENOMIC DNA]</scope>
</reference>
<evidence type="ECO:0000256" key="2">
    <source>
        <dbReference type="ARBA" id="ARBA00022485"/>
    </source>
</evidence>
<dbReference type="GO" id="GO:0003824">
    <property type="term" value="F:catalytic activity"/>
    <property type="evidence" value="ECO:0007669"/>
    <property type="project" value="InterPro"/>
</dbReference>
<dbReference type="EMBL" id="MFYX01000127">
    <property type="protein sequence ID" value="OGK01302.1"/>
    <property type="molecule type" value="Genomic_DNA"/>
</dbReference>
<protein>
    <recommendedName>
        <fullName evidence="7">Radical SAM core domain-containing protein</fullName>
    </recommendedName>
</protein>
<keyword evidence="5" id="KW-0408">Iron</keyword>
<accession>A0A1F7F414</accession>
<proteinExistence type="predicted"/>
<dbReference type="InterPro" id="IPR007197">
    <property type="entry name" value="rSAM"/>
</dbReference>